<evidence type="ECO:0000256" key="10">
    <source>
        <dbReference type="ARBA" id="ARBA00030660"/>
    </source>
</evidence>
<evidence type="ECO:0000256" key="5">
    <source>
        <dbReference type="ARBA" id="ARBA00013026"/>
    </source>
</evidence>
<evidence type="ECO:0000256" key="8">
    <source>
        <dbReference type="ARBA" id="ARBA00022827"/>
    </source>
</evidence>
<accession>A0ABT7HQV0</accession>
<evidence type="ECO:0000256" key="11">
    <source>
        <dbReference type="ARBA" id="ARBA00031550"/>
    </source>
</evidence>
<evidence type="ECO:0000256" key="6">
    <source>
        <dbReference type="ARBA" id="ARBA00022532"/>
    </source>
</evidence>
<comment type="pathway">
    <text evidence="3">Carbohydrate metabolism; tricarboxylic acid cycle; oxaloacetate from (S)-malate (quinone route): step 1/1.</text>
</comment>
<evidence type="ECO:0000256" key="2">
    <source>
        <dbReference type="ARBA" id="ARBA00001974"/>
    </source>
</evidence>
<evidence type="ECO:0000256" key="9">
    <source>
        <dbReference type="ARBA" id="ARBA00023002"/>
    </source>
</evidence>
<dbReference type="Proteomes" id="UP001173801">
    <property type="component" value="Unassembled WGS sequence"/>
</dbReference>
<dbReference type="Gene3D" id="3.30.9.10">
    <property type="entry name" value="D-Amino Acid Oxidase, subunit A, domain 2"/>
    <property type="match status" value="1"/>
</dbReference>
<evidence type="ECO:0000256" key="3">
    <source>
        <dbReference type="ARBA" id="ARBA00005012"/>
    </source>
</evidence>
<dbReference type="EC" id="1.1.5.4" evidence="5"/>
<name>A0ABT7HQV0_9BACT</name>
<keyword evidence="8" id="KW-0274">FAD</keyword>
<dbReference type="InterPro" id="IPR006231">
    <property type="entry name" value="MQO"/>
</dbReference>
<comment type="caution">
    <text evidence="12">The sequence shown here is derived from an EMBL/GenBank/DDBJ whole genome shotgun (WGS) entry which is preliminary data.</text>
</comment>
<dbReference type="InterPro" id="IPR036188">
    <property type="entry name" value="FAD/NAD-bd_sf"/>
</dbReference>
<dbReference type="PROSITE" id="PS51257">
    <property type="entry name" value="PROKAR_LIPOPROTEIN"/>
    <property type="match status" value="1"/>
</dbReference>
<reference evidence="12" key="1">
    <citation type="submission" date="2022-08" db="EMBL/GenBank/DDBJ databases">
        <authorList>
            <person name="Wang H."/>
        </authorList>
    </citation>
    <scope>NUCLEOTIDE SEQUENCE</scope>
    <source>
        <strain evidence="12">PS10</strain>
    </source>
</reference>
<dbReference type="PANTHER" id="PTHR43104">
    <property type="entry name" value="L-2-HYDROXYGLUTARATE DEHYDROGENASE, MITOCHONDRIAL"/>
    <property type="match status" value="1"/>
</dbReference>
<keyword evidence="6" id="KW-0816">Tricarboxylic acid cycle</keyword>
<comment type="catalytic activity">
    <reaction evidence="1">
        <text>(S)-malate + a quinone = a quinol + oxaloacetate</text>
        <dbReference type="Rhea" id="RHEA:46012"/>
        <dbReference type="ChEBI" id="CHEBI:15589"/>
        <dbReference type="ChEBI" id="CHEBI:16452"/>
        <dbReference type="ChEBI" id="CHEBI:24646"/>
        <dbReference type="ChEBI" id="CHEBI:132124"/>
        <dbReference type="EC" id="1.1.5.4"/>
    </reaction>
</comment>
<comment type="cofactor">
    <cofactor evidence="2">
        <name>FAD</name>
        <dbReference type="ChEBI" id="CHEBI:57692"/>
    </cofactor>
</comment>
<comment type="similarity">
    <text evidence="4">Belongs to the MQO family.</text>
</comment>
<dbReference type="RefSeq" id="WP_284937656.1">
    <property type="nucleotide sequence ID" value="NZ_JANURM010000006.1"/>
</dbReference>
<dbReference type="Pfam" id="PF06039">
    <property type="entry name" value="Mqo"/>
    <property type="match status" value="1"/>
</dbReference>
<keyword evidence="9" id="KW-0560">Oxidoreductase</keyword>
<evidence type="ECO:0000256" key="7">
    <source>
        <dbReference type="ARBA" id="ARBA00022630"/>
    </source>
</evidence>
<sequence>MKQKHYEVVVVGGGISGCALFYSLANFSDIKSVALLEKYEGIATLNTKGTCNSQTIHCGDIETNYTEAKARKVAQIAKMPVKYGLKYGYNEKFMFSHQKMVLGVGDDEVAKIRARFEIFKEIYPNLELFEREDIKNLEPNLLFDEHGKERGENIVSMGVRGGEYTTMDFGAMSESLIKNAKQIGGDGFEVYLNSEVLDIKKIGDTFYLKTSDNASITASAVVVDAGTYSLYLAHKMGYGLHLSTLPIAGSFYFSNRKILNGKVYMVQNDKLPFAALHGDPDILAGGKTRFGPTALVLPKLERYHGLGSFFDFFETLKLDKNVLKVFYTLLKDSDIRNYVFRNFLFEVPILNKKIFVKDARKIVPSLKEDELSYAKNFGGVRPQVIDKNTGRLEFGEGRISTEDGIIFNMTPSPGATSCFDTAKNDLMQVCKYLNREFLADKFQSELCD</sequence>
<protein>
    <recommendedName>
        <fullName evidence="5">malate dehydrogenase (quinone)</fullName>
        <ecNumber evidence="5">1.1.5.4</ecNumber>
    </recommendedName>
    <alternativeName>
        <fullName evidence="11">MQO</fullName>
    </alternativeName>
    <alternativeName>
        <fullName evidence="10">Malate dehydrogenase [quinone]</fullName>
    </alternativeName>
</protein>
<proteinExistence type="inferred from homology"/>
<evidence type="ECO:0000256" key="1">
    <source>
        <dbReference type="ARBA" id="ARBA00001139"/>
    </source>
</evidence>
<evidence type="ECO:0000313" key="12">
    <source>
        <dbReference type="EMBL" id="MDL0088998.1"/>
    </source>
</evidence>
<keyword evidence="7" id="KW-0285">Flavoprotein</keyword>
<evidence type="ECO:0000256" key="4">
    <source>
        <dbReference type="ARBA" id="ARBA00006389"/>
    </source>
</evidence>
<keyword evidence="13" id="KW-1185">Reference proteome</keyword>
<gene>
    <name evidence="12" type="ORF">NYG85_06370</name>
</gene>
<dbReference type="SUPFAM" id="SSF51905">
    <property type="entry name" value="FAD/NAD(P)-binding domain"/>
    <property type="match status" value="1"/>
</dbReference>
<organism evidence="12 13">
    <name type="scientific">Campylobacter gastrosuis</name>
    <dbReference type="NCBI Taxonomy" id="2974576"/>
    <lineage>
        <taxon>Bacteria</taxon>
        <taxon>Pseudomonadati</taxon>
        <taxon>Campylobacterota</taxon>
        <taxon>Epsilonproteobacteria</taxon>
        <taxon>Campylobacterales</taxon>
        <taxon>Campylobacteraceae</taxon>
        <taxon>Campylobacter</taxon>
    </lineage>
</organism>
<dbReference type="PANTHER" id="PTHR43104:SF2">
    <property type="entry name" value="L-2-HYDROXYGLUTARATE DEHYDROGENASE, MITOCHONDRIAL"/>
    <property type="match status" value="1"/>
</dbReference>
<dbReference type="Gene3D" id="3.50.50.60">
    <property type="entry name" value="FAD/NAD(P)-binding domain"/>
    <property type="match status" value="1"/>
</dbReference>
<dbReference type="EMBL" id="JANURM010000006">
    <property type="protein sequence ID" value="MDL0088998.1"/>
    <property type="molecule type" value="Genomic_DNA"/>
</dbReference>
<reference evidence="12" key="2">
    <citation type="journal article" date="2023" name="Microorganisms">
        <title>Isolation and Genomic Characteristics of Cat-Borne Campylobacter felis sp. nov. and Sheep-Borne Campylobacter ovis sp. nov.</title>
        <authorList>
            <person name="Wang H."/>
            <person name="Li Y."/>
            <person name="Gu Y."/>
            <person name="Zhou G."/>
            <person name="Chen X."/>
            <person name="Zhang X."/>
            <person name="Shao Z."/>
            <person name="Zhang J."/>
            <person name="Zhang M."/>
        </authorList>
    </citation>
    <scope>NUCLEOTIDE SEQUENCE</scope>
    <source>
        <strain evidence="12">PS10</strain>
    </source>
</reference>
<evidence type="ECO:0000313" key="13">
    <source>
        <dbReference type="Proteomes" id="UP001173801"/>
    </source>
</evidence>